<dbReference type="InterPro" id="IPR002684">
    <property type="entry name" value="Biotin_synth/BioAB"/>
</dbReference>
<accession>A0A0F9YGU4</accession>
<evidence type="ECO:0000256" key="2">
    <source>
        <dbReference type="ARBA" id="ARBA00004942"/>
    </source>
</evidence>
<dbReference type="GO" id="GO:0009102">
    <property type="term" value="P:biotin biosynthetic process"/>
    <property type="evidence" value="ECO:0007669"/>
    <property type="project" value="UniProtKB-UniPathway"/>
</dbReference>
<sequence>MKTVGDRRLRPLVERVLAGQPPDAADAAALADLARGDGAQLLAAAWRVRERFFGRAVRMCSIAAGKLGGCGEDCAWCAQSHRSDTQQGPRTVRTPVEDVLAAARRTTQAGAAGRFGIVNSGRRPTDADIDAVIDALDRIGADGSCDVRLCASLGEITESQARRLAAAGLDRYHHNLETSREMFPHLVTGHTYDDRLATLAAARRGGLGLCCGGLFGLGESWEDRISLALTLGDQVRPDCVPLNFLQPIPGTAMENQPPLGPDECLTIIATFRLLLPTTDIKVAGGREFCLGDQQHRIFHAGATSCMTGGYLTTTGQSAAEDLKMVAEMGFNVVSELPPVD</sequence>
<protein>
    <recommendedName>
        <fullName evidence="4">biotin synthase</fullName>
        <ecNumber evidence="4">2.8.1.6</ecNumber>
    </recommendedName>
</protein>
<comment type="pathway">
    <text evidence="2">Cofactor biosynthesis; biotin biosynthesis; biotin from 7,8-diaminononanoate: step 2/2.</text>
</comment>
<dbReference type="EMBL" id="LAZR01000026">
    <property type="protein sequence ID" value="KKO03649.1"/>
    <property type="molecule type" value="Genomic_DNA"/>
</dbReference>
<comment type="similarity">
    <text evidence="3">Belongs to the radical SAM superfamily. Biotin synthase family.</text>
</comment>
<dbReference type="SUPFAM" id="SSF102114">
    <property type="entry name" value="Radical SAM enzymes"/>
    <property type="match status" value="1"/>
</dbReference>
<dbReference type="Gene3D" id="3.20.20.70">
    <property type="entry name" value="Aldolase class I"/>
    <property type="match status" value="1"/>
</dbReference>
<keyword evidence="5" id="KW-0004">4Fe-4S</keyword>
<name>A0A0F9YGU4_9ZZZZ</name>
<proteinExistence type="inferred from homology"/>
<dbReference type="GO" id="GO:0046872">
    <property type="term" value="F:metal ion binding"/>
    <property type="evidence" value="ECO:0007669"/>
    <property type="project" value="UniProtKB-KW"/>
</dbReference>
<keyword evidence="7" id="KW-0949">S-adenosyl-L-methionine</keyword>
<evidence type="ECO:0000256" key="11">
    <source>
        <dbReference type="ARBA" id="ARBA00023004"/>
    </source>
</evidence>
<organism evidence="15">
    <name type="scientific">marine sediment metagenome</name>
    <dbReference type="NCBI Taxonomy" id="412755"/>
    <lineage>
        <taxon>unclassified sequences</taxon>
        <taxon>metagenomes</taxon>
        <taxon>ecological metagenomes</taxon>
    </lineage>
</organism>
<dbReference type="Pfam" id="PF04055">
    <property type="entry name" value="Radical_SAM"/>
    <property type="match status" value="1"/>
</dbReference>
<dbReference type="SFLD" id="SFLDS00029">
    <property type="entry name" value="Radical_SAM"/>
    <property type="match status" value="1"/>
</dbReference>
<evidence type="ECO:0000313" key="15">
    <source>
        <dbReference type="EMBL" id="KKO03649.1"/>
    </source>
</evidence>
<evidence type="ECO:0000256" key="12">
    <source>
        <dbReference type="ARBA" id="ARBA00023014"/>
    </source>
</evidence>
<dbReference type="GO" id="GO:0051537">
    <property type="term" value="F:2 iron, 2 sulfur cluster binding"/>
    <property type="evidence" value="ECO:0007669"/>
    <property type="project" value="UniProtKB-KW"/>
</dbReference>
<dbReference type="PIRSF" id="PIRSF001619">
    <property type="entry name" value="Biotin_synth"/>
    <property type="match status" value="1"/>
</dbReference>
<dbReference type="InterPro" id="IPR013785">
    <property type="entry name" value="Aldolase_TIM"/>
</dbReference>
<dbReference type="InterPro" id="IPR007197">
    <property type="entry name" value="rSAM"/>
</dbReference>
<dbReference type="Pfam" id="PF06968">
    <property type="entry name" value="BATS"/>
    <property type="match status" value="1"/>
</dbReference>
<dbReference type="PROSITE" id="PS51918">
    <property type="entry name" value="RADICAL_SAM"/>
    <property type="match status" value="1"/>
</dbReference>
<keyword evidence="11" id="KW-0408">Iron</keyword>
<dbReference type="EC" id="2.8.1.6" evidence="4"/>
<feature type="domain" description="Radical SAM core" evidence="14">
    <location>
        <begin position="52"/>
        <end position="286"/>
    </location>
</feature>
<dbReference type="InterPro" id="IPR058240">
    <property type="entry name" value="rSAM_sf"/>
</dbReference>
<keyword evidence="12" id="KW-0411">Iron-sulfur</keyword>
<keyword evidence="9" id="KW-0479">Metal-binding</keyword>
<dbReference type="SMART" id="SM00729">
    <property type="entry name" value="Elp3"/>
    <property type="match status" value="1"/>
</dbReference>
<evidence type="ECO:0000256" key="10">
    <source>
        <dbReference type="ARBA" id="ARBA00022756"/>
    </source>
</evidence>
<evidence type="ECO:0000256" key="1">
    <source>
        <dbReference type="ARBA" id="ARBA00001966"/>
    </source>
</evidence>
<comment type="cofactor">
    <cofactor evidence="1">
        <name>[4Fe-4S] cluster</name>
        <dbReference type="ChEBI" id="CHEBI:49883"/>
    </cofactor>
</comment>
<evidence type="ECO:0000256" key="8">
    <source>
        <dbReference type="ARBA" id="ARBA00022714"/>
    </source>
</evidence>
<dbReference type="UniPathway" id="UPA00078">
    <property type="reaction ID" value="UER00162"/>
</dbReference>
<evidence type="ECO:0000259" key="14">
    <source>
        <dbReference type="PROSITE" id="PS51918"/>
    </source>
</evidence>
<dbReference type="AlphaFoldDB" id="A0A0F9YGU4"/>
<dbReference type="InterPro" id="IPR006638">
    <property type="entry name" value="Elp3/MiaA/NifB-like_rSAM"/>
</dbReference>
<dbReference type="SMART" id="SM00876">
    <property type="entry name" value="BATS"/>
    <property type="match status" value="1"/>
</dbReference>
<keyword evidence="10" id="KW-0093">Biotin biosynthesis</keyword>
<evidence type="ECO:0000256" key="13">
    <source>
        <dbReference type="ARBA" id="ARBA00034078"/>
    </source>
</evidence>
<dbReference type="InterPro" id="IPR024177">
    <property type="entry name" value="Biotin_synthase"/>
</dbReference>
<evidence type="ECO:0000256" key="9">
    <source>
        <dbReference type="ARBA" id="ARBA00022723"/>
    </source>
</evidence>
<dbReference type="CDD" id="cd01335">
    <property type="entry name" value="Radical_SAM"/>
    <property type="match status" value="1"/>
</dbReference>
<dbReference type="SFLD" id="SFLDG01060">
    <property type="entry name" value="BATS_domain_containing"/>
    <property type="match status" value="1"/>
</dbReference>
<dbReference type="PANTHER" id="PTHR22976:SF2">
    <property type="entry name" value="BIOTIN SYNTHASE, MITOCHONDRIAL"/>
    <property type="match status" value="1"/>
</dbReference>
<dbReference type="SFLD" id="SFLDG01278">
    <property type="entry name" value="biotin_synthase_like"/>
    <property type="match status" value="1"/>
</dbReference>
<reference evidence="15" key="1">
    <citation type="journal article" date="2015" name="Nature">
        <title>Complex archaea that bridge the gap between prokaryotes and eukaryotes.</title>
        <authorList>
            <person name="Spang A."/>
            <person name="Saw J.H."/>
            <person name="Jorgensen S.L."/>
            <person name="Zaremba-Niedzwiedzka K."/>
            <person name="Martijn J."/>
            <person name="Lind A.E."/>
            <person name="van Eijk R."/>
            <person name="Schleper C."/>
            <person name="Guy L."/>
            <person name="Ettema T.J."/>
        </authorList>
    </citation>
    <scope>NUCLEOTIDE SEQUENCE</scope>
</reference>
<evidence type="ECO:0000256" key="6">
    <source>
        <dbReference type="ARBA" id="ARBA00022679"/>
    </source>
</evidence>
<dbReference type="NCBIfam" id="TIGR00433">
    <property type="entry name" value="bioB"/>
    <property type="match status" value="1"/>
</dbReference>
<evidence type="ECO:0000256" key="4">
    <source>
        <dbReference type="ARBA" id="ARBA00012236"/>
    </source>
</evidence>
<keyword evidence="6" id="KW-0808">Transferase</keyword>
<evidence type="ECO:0000256" key="3">
    <source>
        <dbReference type="ARBA" id="ARBA00010765"/>
    </source>
</evidence>
<dbReference type="GO" id="GO:0051539">
    <property type="term" value="F:4 iron, 4 sulfur cluster binding"/>
    <property type="evidence" value="ECO:0007669"/>
    <property type="project" value="UniProtKB-KW"/>
</dbReference>
<evidence type="ECO:0000256" key="7">
    <source>
        <dbReference type="ARBA" id="ARBA00022691"/>
    </source>
</evidence>
<dbReference type="InterPro" id="IPR010722">
    <property type="entry name" value="BATS_dom"/>
</dbReference>
<dbReference type="PANTHER" id="PTHR22976">
    <property type="entry name" value="BIOTIN SYNTHASE"/>
    <property type="match status" value="1"/>
</dbReference>
<keyword evidence="8" id="KW-0001">2Fe-2S</keyword>
<comment type="cofactor">
    <cofactor evidence="13">
        <name>[2Fe-2S] cluster</name>
        <dbReference type="ChEBI" id="CHEBI:190135"/>
    </cofactor>
</comment>
<comment type="caution">
    <text evidence="15">The sequence shown here is derived from an EMBL/GenBank/DDBJ whole genome shotgun (WGS) entry which is preliminary data.</text>
</comment>
<dbReference type="GO" id="GO:0004076">
    <property type="term" value="F:biotin synthase activity"/>
    <property type="evidence" value="ECO:0007669"/>
    <property type="project" value="UniProtKB-EC"/>
</dbReference>
<gene>
    <name evidence="15" type="ORF">LCGC14_0095770</name>
</gene>
<dbReference type="HAMAP" id="MF_01694">
    <property type="entry name" value="BioB"/>
    <property type="match status" value="1"/>
</dbReference>
<evidence type="ECO:0000256" key="5">
    <source>
        <dbReference type="ARBA" id="ARBA00022485"/>
    </source>
</evidence>